<evidence type="ECO:0000313" key="7">
    <source>
        <dbReference type="EnsemblPlants" id="HORVU.MOREX.r3.UnG0753290.1.CDS1"/>
    </source>
</evidence>
<dbReference type="AlphaFoldDB" id="A0A8I6ZG77"/>
<keyword evidence="4 5" id="KW-0732">Signal</keyword>
<evidence type="ECO:0000256" key="1">
    <source>
        <dbReference type="ARBA" id="ARBA00004613"/>
    </source>
</evidence>
<dbReference type="PROSITE" id="PS00426">
    <property type="entry name" value="CEREAL_TRYP_AMYL_INH"/>
    <property type="match status" value="1"/>
</dbReference>
<name>A0A8I6ZG77_HORVV</name>
<keyword evidence="3" id="KW-0964">Secreted</keyword>
<dbReference type="RefSeq" id="XP_044962657.1">
    <property type="nucleotide sequence ID" value="XM_045106722.1"/>
</dbReference>
<feature type="signal peptide" evidence="5">
    <location>
        <begin position="1"/>
        <end position="24"/>
    </location>
</feature>
<dbReference type="PANTHER" id="PTHR34481:SF2">
    <property type="entry name" value="TRYPSIN_FACTOR XIIA INHIBITOR"/>
    <property type="match status" value="1"/>
</dbReference>
<reference evidence="7 8" key="1">
    <citation type="journal article" date="2012" name="Nature">
        <title>A physical, genetic and functional sequence assembly of the barley genome.</title>
        <authorList>
            <consortium name="The International Barley Genome Sequencing Consortium"/>
            <person name="Mayer K.F."/>
            <person name="Waugh R."/>
            <person name="Brown J.W."/>
            <person name="Schulman A."/>
            <person name="Langridge P."/>
            <person name="Platzer M."/>
            <person name="Fincher G.B."/>
            <person name="Muehlbauer G.J."/>
            <person name="Sato K."/>
            <person name="Close T.J."/>
            <person name="Wise R.P."/>
            <person name="Stein N."/>
        </authorList>
    </citation>
    <scope>NUCLEOTIDE SEQUENCE [LARGE SCALE GENOMIC DNA]</scope>
    <source>
        <strain evidence="7 8">cv. Morex</strain>
    </source>
</reference>
<dbReference type="Pfam" id="PF00234">
    <property type="entry name" value="Tryp_alpha_amyl"/>
    <property type="match status" value="1"/>
</dbReference>
<dbReference type="PANTHER" id="PTHR34481">
    <property type="entry name" value="TRYPSIN/FACTOR XIIA INHIBITOR-RELATED"/>
    <property type="match status" value="1"/>
</dbReference>
<feature type="domain" description="Bifunctional inhibitor/plant lipid transfer protein/seed storage helical" evidence="6">
    <location>
        <begin position="33"/>
        <end position="140"/>
    </location>
</feature>
<dbReference type="GO" id="GO:0005576">
    <property type="term" value="C:extracellular region"/>
    <property type="evidence" value="ECO:0007669"/>
    <property type="project" value="UniProtKB-SubCell"/>
</dbReference>
<reference evidence="7" key="2">
    <citation type="submission" date="2022-01" db="UniProtKB">
        <authorList>
            <consortium name="EnsemblPlants"/>
        </authorList>
    </citation>
    <scope>IDENTIFICATION</scope>
    <source>
        <strain evidence="7">subsp. vulgare</strain>
    </source>
</reference>
<keyword evidence="8" id="KW-1185">Reference proteome</keyword>
<dbReference type="OrthoDB" id="657109at2759"/>
<dbReference type="SMART" id="SM00499">
    <property type="entry name" value="AAI"/>
    <property type="match status" value="1"/>
</dbReference>
<protein>
    <recommendedName>
        <fullName evidence="6">Bifunctional inhibitor/plant lipid transfer protein/seed storage helical domain-containing protein</fullName>
    </recommendedName>
</protein>
<dbReference type="Proteomes" id="UP000011116">
    <property type="component" value="Unassembled WGS sequence"/>
</dbReference>
<dbReference type="EnsemblPlants" id="HORVU.MOREX.r3.UnG0753290.1">
    <property type="protein sequence ID" value="HORVU.MOREX.r3.UnG0753290.1.CDS1"/>
    <property type="gene ID" value="HORVU.MOREX.r3.UnG0753290"/>
</dbReference>
<accession>A0A8I6ZG77</accession>
<evidence type="ECO:0000256" key="5">
    <source>
        <dbReference type="SAM" id="SignalP"/>
    </source>
</evidence>
<evidence type="ECO:0000313" key="8">
    <source>
        <dbReference type="Proteomes" id="UP000011116"/>
    </source>
</evidence>
<dbReference type="Gene3D" id="1.10.110.10">
    <property type="entry name" value="Plant lipid-transfer and hydrophobic proteins"/>
    <property type="match status" value="1"/>
</dbReference>
<dbReference type="InterPro" id="IPR006106">
    <property type="entry name" value="Allergen/soft/tryp_amyl_inhib"/>
</dbReference>
<dbReference type="PROSITE" id="PS51318">
    <property type="entry name" value="TAT"/>
    <property type="match status" value="1"/>
</dbReference>
<dbReference type="CDD" id="cd00261">
    <property type="entry name" value="AAI_SS"/>
    <property type="match status" value="1"/>
</dbReference>
<comment type="similarity">
    <text evidence="2">Belongs to the protease inhibitor I6 (cereal trypsin/alpha-amylase inhibitor) family.</text>
</comment>
<dbReference type="GO" id="GO:0004867">
    <property type="term" value="F:serine-type endopeptidase inhibitor activity"/>
    <property type="evidence" value="ECO:0007669"/>
    <property type="project" value="InterPro"/>
</dbReference>
<dbReference type="PRINTS" id="PR00808">
    <property type="entry name" value="AMLASEINHBTR"/>
</dbReference>
<gene>
    <name evidence="7" type="primary">LOC123415202</name>
</gene>
<comment type="subcellular location">
    <subcellularLocation>
        <location evidence="1">Secreted</location>
    </subcellularLocation>
</comment>
<dbReference type="Gramene" id="HORVU.MOREX.r3.UnG0753290.1">
    <property type="protein sequence ID" value="HORVU.MOREX.r3.UnG0753290.1.CDS1"/>
    <property type="gene ID" value="HORVU.MOREX.r3.UnG0753290"/>
</dbReference>
<evidence type="ECO:0000256" key="2">
    <source>
        <dbReference type="ARBA" id="ARBA00007107"/>
    </source>
</evidence>
<dbReference type="GeneID" id="123415202"/>
<dbReference type="OMA" id="GRRWEWE"/>
<dbReference type="InterPro" id="IPR006105">
    <property type="entry name" value="Allergen/tryp_amyl_inhib_CS"/>
</dbReference>
<proteinExistence type="inferred from homology"/>
<dbReference type="Gramene" id="HORVU.MOREX.r2.6HG0501200.1">
    <property type="protein sequence ID" value="HORVU.MOREX.r2.6HG0501200.1.CDS.1"/>
    <property type="gene ID" value="HORVU.MOREX.r2.6HG0501200"/>
</dbReference>
<evidence type="ECO:0000256" key="4">
    <source>
        <dbReference type="ARBA" id="ARBA00022729"/>
    </source>
</evidence>
<dbReference type="InterPro" id="IPR016140">
    <property type="entry name" value="Bifunc_inhib/LTP/seed_store"/>
</dbReference>
<organism evidence="7 8">
    <name type="scientific">Hordeum vulgare subsp. vulgare</name>
    <name type="common">Domesticated barley</name>
    <dbReference type="NCBI Taxonomy" id="112509"/>
    <lineage>
        <taxon>Eukaryota</taxon>
        <taxon>Viridiplantae</taxon>
        <taxon>Streptophyta</taxon>
        <taxon>Embryophyta</taxon>
        <taxon>Tracheophyta</taxon>
        <taxon>Spermatophyta</taxon>
        <taxon>Magnoliopsida</taxon>
        <taxon>Liliopsida</taxon>
        <taxon>Poales</taxon>
        <taxon>Poaceae</taxon>
        <taxon>BOP clade</taxon>
        <taxon>Pooideae</taxon>
        <taxon>Triticodae</taxon>
        <taxon>Triticeae</taxon>
        <taxon>Hordeinae</taxon>
        <taxon>Hordeum</taxon>
    </lineage>
</organism>
<evidence type="ECO:0000256" key="3">
    <source>
        <dbReference type="ARBA" id="ARBA00022525"/>
    </source>
</evidence>
<dbReference type="KEGG" id="hvg:123415202"/>
<dbReference type="InterPro" id="IPR036312">
    <property type="entry name" value="Bifun_inhib/LTP/seed_sf"/>
</dbReference>
<dbReference type="SUPFAM" id="SSF47699">
    <property type="entry name" value="Bifunctional inhibitor/lipid-transfer protein/seed storage 2S albumin"/>
    <property type="match status" value="1"/>
</dbReference>
<feature type="chain" id="PRO_5035254502" description="Bifunctional inhibitor/plant lipid transfer protein/seed storage helical domain-containing protein" evidence="5">
    <location>
        <begin position="25"/>
        <end position="147"/>
    </location>
</feature>
<dbReference type="InterPro" id="IPR006311">
    <property type="entry name" value="TAT_signal"/>
</dbReference>
<sequence length="147" mass="16040">MASDRRRFLLSGAVLLSVLAVAAAALESVKDECQPGVDFPHNPLATCHTYVIKRVCGRGPSRPMLVKERCCRELAAVPDHCRCEALRILMDGVRTPEGRVVEGRLGDRRDCPREEQRTFAATLVTAAECNLSSVQEPGVRLVLLADG</sequence>
<evidence type="ECO:0000259" key="6">
    <source>
        <dbReference type="SMART" id="SM00499"/>
    </source>
</evidence>
<dbReference type="SMR" id="A0A8I6ZG77"/>